<evidence type="ECO:0000256" key="1">
    <source>
        <dbReference type="ARBA" id="ARBA00001933"/>
    </source>
</evidence>
<keyword evidence="7" id="KW-0408">Iron</keyword>
<dbReference type="GO" id="GO:0031071">
    <property type="term" value="F:cysteine desulfurase activity"/>
    <property type="evidence" value="ECO:0007669"/>
    <property type="project" value="UniProtKB-EC"/>
</dbReference>
<accession>A0A2M7X604</accession>
<keyword evidence="8" id="KW-0411">Iron-sulfur</keyword>
<dbReference type="AlphaFoldDB" id="A0A2M7X604"/>
<name>A0A2M7X604_9BACT</name>
<dbReference type="InterPro" id="IPR000192">
    <property type="entry name" value="Aminotrans_V_dom"/>
</dbReference>
<dbReference type="PANTHER" id="PTHR11601:SF34">
    <property type="entry name" value="CYSTEINE DESULFURASE"/>
    <property type="match status" value="1"/>
</dbReference>
<keyword evidence="4" id="KW-0808">Transferase</keyword>
<evidence type="ECO:0000256" key="8">
    <source>
        <dbReference type="ARBA" id="ARBA00023014"/>
    </source>
</evidence>
<evidence type="ECO:0000313" key="13">
    <source>
        <dbReference type="Proteomes" id="UP000231634"/>
    </source>
</evidence>
<dbReference type="Gene3D" id="1.10.260.50">
    <property type="match status" value="1"/>
</dbReference>
<dbReference type="GO" id="GO:0046872">
    <property type="term" value="F:metal ion binding"/>
    <property type="evidence" value="ECO:0007669"/>
    <property type="project" value="UniProtKB-KW"/>
</dbReference>
<feature type="domain" description="Aminotransferase class V" evidence="11">
    <location>
        <begin position="8"/>
        <end position="427"/>
    </location>
</feature>
<evidence type="ECO:0000256" key="3">
    <source>
        <dbReference type="ARBA" id="ARBA00012239"/>
    </source>
</evidence>
<dbReference type="InterPro" id="IPR015424">
    <property type="entry name" value="PyrdxlP-dep_Trfase"/>
</dbReference>
<gene>
    <name evidence="12" type="ORF">CO177_01325</name>
</gene>
<comment type="similarity">
    <text evidence="2">Belongs to the class-V pyridoxal-phosphate-dependent aminotransferase family. NifS/IscS subfamily.</text>
</comment>
<sequence>MLFIMKRIYLDYAATTPMDMKVKKAMVPYFSAPPAGGFGNPGSLHFFGQKAMTAVDESREKIAKAINADFREIIFTGSATEANNLALRGIVKKFKIKDLRFKIPRIIVSAIEHDSILETCRDLEREEIEIIYLPVNKQGIIDLKKLKESLNERTVLVSIMCANNEIGIVQNIAGISKIIKDFKKENFFSKYPLFHTDAVQAFQFLDCDVNKLGVDLMTLSAHKIYGPKGIGTLYINSKLQTPNYKQILNSKNKIQNKKTKIWDLGFGIWDLPVVKPLTTGGGQEFGLRSGTENVAAIVGFAKAIELVSNSRELENKRARQLTDYFWRELKKLSPKAEINGLKDLRFMIYDLRKLPNILNVYFPNQNSQDLLIKLDLNGIAVSSGSACSARATKPSHVLKAIGLSDKKIKSSLRFSLGKFTTKEEINRALKIIKKLF</sequence>
<dbReference type="EMBL" id="PFWX01000034">
    <property type="protein sequence ID" value="PJA41616.1"/>
    <property type="molecule type" value="Genomic_DNA"/>
</dbReference>
<organism evidence="12 13">
    <name type="scientific">Candidatus Wolfebacteria bacterium CG_4_9_14_3_um_filter_37_9</name>
    <dbReference type="NCBI Taxonomy" id="1975065"/>
    <lineage>
        <taxon>Bacteria</taxon>
        <taxon>Candidatus Wolfeibacteriota</taxon>
    </lineage>
</organism>
<evidence type="ECO:0000259" key="11">
    <source>
        <dbReference type="Pfam" id="PF00266"/>
    </source>
</evidence>
<evidence type="ECO:0000256" key="7">
    <source>
        <dbReference type="ARBA" id="ARBA00023004"/>
    </source>
</evidence>
<evidence type="ECO:0000256" key="10">
    <source>
        <dbReference type="RuleBase" id="RU004504"/>
    </source>
</evidence>
<comment type="catalytic activity">
    <reaction evidence="9">
        <text>(sulfur carrier)-H + L-cysteine = (sulfur carrier)-SH + L-alanine</text>
        <dbReference type="Rhea" id="RHEA:43892"/>
        <dbReference type="Rhea" id="RHEA-COMP:14737"/>
        <dbReference type="Rhea" id="RHEA-COMP:14739"/>
        <dbReference type="ChEBI" id="CHEBI:29917"/>
        <dbReference type="ChEBI" id="CHEBI:35235"/>
        <dbReference type="ChEBI" id="CHEBI:57972"/>
        <dbReference type="ChEBI" id="CHEBI:64428"/>
        <dbReference type="EC" id="2.8.1.7"/>
    </reaction>
</comment>
<dbReference type="PIRSF" id="PIRSF005572">
    <property type="entry name" value="NifS"/>
    <property type="match status" value="1"/>
</dbReference>
<keyword evidence="6" id="KW-0663">Pyridoxal phosphate</keyword>
<evidence type="ECO:0000256" key="9">
    <source>
        <dbReference type="ARBA" id="ARBA00050776"/>
    </source>
</evidence>
<comment type="caution">
    <text evidence="12">The sequence shown here is derived from an EMBL/GenBank/DDBJ whole genome shotgun (WGS) entry which is preliminary data.</text>
</comment>
<evidence type="ECO:0000256" key="6">
    <source>
        <dbReference type="ARBA" id="ARBA00022898"/>
    </source>
</evidence>
<evidence type="ECO:0000256" key="5">
    <source>
        <dbReference type="ARBA" id="ARBA00022723"/>
    </source>
</evidence>
<dbReference type="SUPFAM" id="SSF53383">
    <property type="entry name" value="PLP-dependent transferases"/>
    <property type="match status" value="1"/>
</dbReference>
<dbReference type="InterPro" id="IPR015421">
    <property type="entry name" value="PyrdxlP-dep_Trfase_major"/>
</dbReference>
<comment type="cofactor">
    <cofactor evidence="1 10">
        <name>pyridoxal 5'-phosphate</name>
        <dbReference type="ChEBI" id="CHEBI:597326"/>
    </cofactor>
</comment>
<dbReference type="Pfam" id="PF00266">
    <property type="entry name" value="Aminotran_5"/>
    <property type="match status" value="1"/>
</dbReference>
<dbReference type="InterPro" id="IPR015422">
    <property type="entry name" value="PyrdxlP-dep_Trfase_small"/>
</dbReference>
<dbReference type="Proteomes" id="UP000231634">
    <property type="component" value="Unassembled WGS sequence"/>
</dbReference>
<evidence type="ECO:0000313" key="12">
    <source>
        <dbReference type="EMBL" id="PJA41616.1"/>
    </source>
</evidence>
<dbReference type="InterPro" id="IPR016454">
    <property type="entry name" value="Cysteine_dSase"/>
</dbReference>
<protein>
    <recommendedName>
        <fullName evidence="3">cysteine desulfurase</fullName>
        <ecNumber evidence="3">2.8.1.7</ecNumber>
    </recommendedName>
</protein>
<evidence type="ECO:0000256" key="4">
    <source>
        <dbReference type="ARBA" id="ARBA00022679"/>
    </source>
</evidence>
<proteinExistence type="inferred from homology"/>
<dbReference type="Gene3D" id="3.90.1150.10">
    <property type="entry name" value="Aspartate Aminotransferase, domain 1"/>
    <property type="match status" value="1"/>
</dbReference>
<dbReference type="Gene3D" id="3.40.640.10">
    <property type="entry name" value="Type I PLP-dependent aspartate aminotransferase-like (Major domain)"/>
    <property type="match status" value="1"/>
</dbReference>
<keyword evidence="5" id="KW-0479">Metal-binding</keyword>
<evidence type="ECO:0000256" key="2">
    <source>
        <dbReference type="ARBA" id="ARBA00006490"/>
    </source>
</evidence>
<dbReference type="GO" id="GO:0051536">
    <property type="term" value="F:iron-sulfur cluster binding"/>
    <property type="evidence" value="ECO:0007669"/>
    <property type="project" value="UniProtKB-KW"/>
</dbReference>
<dbReference type="PANTHER" id="PTHR11601">
    <property type="entry name" value="CYSTEINE DESULFURYLASE FAMILY MEMBER"/>
    <property type="match status" value="1"/>
</dbReference>
<dbReference type="InterPro" id="IPR020578">
    <property type="entry name" value="Aminotrans_V_PyrdxlP_BS"/>
</dbReference>
<reference evidence="13" key="1">
    <citation type="submission" date="2017-09" db="EMBL/GenBank/DDBJ databases">
        <title>Depth-based differentiation of microbial function through sediment-hosted aquifers and enrichment of novel symbionts in the deep terrestrial subsurface.</title>
        <authorList>
            <person name="Probst A.J."/>
            <person name="Ladd B."/>
            <person name="Jarett J.K."/>
            <person name="Geller-Mcgrath D.E."/>
            <person name="Sieber C.M.K."/>
            <person name="Emerson J.B."/>
            <person name="Anantharaman K."/>
            <person name="Thomas B.C."/>
            <person name="Malmstrom R."/>
            <person name="Stieglmeier M."/>
            <person name="Klingl A."/>
            <person name="Woyke T."/>
            <person name="Ryan C.M."/>
            <person name="Banfield J.F."/>
        </authorList>
    </citation>
    <scope>NUCLEOTIDE SEQUENCE [LARGE SCALE GENOMIC DNA]</scope>
</reference>
<dbReference type="EC" id="2.8.1.7" evidence="3"/>
<dbReference type="PROSITE" id="PS00595">
    <property type="entry name" value="AA_TRANSFER_CLASS_5"/>
    <property type="match status" value="1"/>
</dbReference>